<organism evidence="2 3">
    <name type="scientific">Cellvibrio fibrivorans</name>
    <dbReference type="NCBI Taxonomy" id="126350"/>
    <lineage>
        <taxon>Bacteria</taxon>
        <taxon>Pseudomonadati</taxon>
        <taxon>Pseudomonadota</taxon>
        <taxon>Gammaproteobacteria</taxon>
        <taxon>Cellvibrionales</taxon>
        <taxon>Cellvibrionaceae</taxon>
        <taxon>Cellvibrio</taxon>
    </lineage>
</organism>
<evidence type="ECO:0000259" key="1">
    <source>
        <dbReference type="PROSITE" id="PS51704"/>
    </source>
</evidence>
<dbReference type="InterPro" id="IPR017946">
    <property type="entry name" value="PLC-like_Pdiesterase_TIM-brl"/>
</dbReference>
<dbReference type="PANTHER" id="PTHR46211">
    <property type="entry name" value="GLYCEROPHOSPHORYL DIESTER PHOSPHODIESTERASE"/>
    <property type="match status" value="1"/>
</dbReference>
<evidence type="ECO:0000313" key="2">
    <source>
        <dbReference type="EMBL" id="MDR7091894.1"/>
    </source>
</evidence>
<dbReference type="CDD" id="cd08556">
    <property type="entry name" value="GDPD"/>
    <property type="match status" value="1"/>
</dbReference>
<dbReference type="SUPFAM" id="SSF51695">
    <property type="entry name" value="PLC-like phosphodiesterases"/>
    <property type="match status" value="1"/>
</dbReference>
<comment type="caution">
    <text evidence="2">The sequence shown here is derived from an EMBL/GenBank/DDBJ whole genome shotgun (WGS) entry which is preliminary data.</text>
</comment>
<proteinExistence type="predicted"/>
<keyword evidence="3" id="KW-1185">Reference proteome</keyword>
<dbReference type="EC" id="3.1.4.46" evidence="2"/>
<dbReference type="InterPro" id="IPR030395">
    <property type="entry name" value="GP_PDE_dom"/>
</dbReference>
<reference evidence="2 3" key="1">
    <citation type="submission" date="2023-07" db="EMBL/GenBank/DDBJ databases">
        <title>Sorghum-associated microbial communities from plants grown in Nebraska, USA.</title>
        <authorList>
            <person name="Schachtman D."/>
        </authorList>
    </citation>
    <scope>NUCLEOTIDE SEQUENCE [LARGE SCALE GENOMIC DNA]</scope>
    <source>
        <strain evidence="2 3">BE190</strain>
    </source>
</reference>
<dbReference type="RefSeq" id="WP_310075671.1">
    <property type="nucleotide sequence ID" value="NZ_JAVDVX010000008.1"/>
</dbReference>
<feature type="domain" description="GP-PDE" evidence="1">
    <location>
        <begin position="4"/>
        <end position="235"/>
    </location>
</feature>
<dbReference type="Pfam" id="PF03009">
    <property type="entry name" value="GDPD"/>
    <property type="match status" value="1"/>
</dbReference>
<protein>
    <submittedName>
        <fullName evidence="2">Glycerophosphoryl diester phosphodiesterase</fullName>
        <ecNumber evidence="2">3.1.4.46</ecNumber>
    </submittedName>
</protein>
<gene>
    <name evidence="2" type="ORF">J2X05_003932</name>
</gene>
<dbReference type="GO" id="GO:0008889">
    <property type="term" value="F:glycerophosphodiester phosphodiesterase activity"/>
    <property type="evidence" value="ECO:0007669"/>
    <property type="project" value="UniProtKB-EC"/>
</dbReference>
<dbReference type="PROSITE" id="PS51704">
    <property type="entry name" value="GP_PDE"/>
    <property type="match status" value="1"/>
</dbReference>
<evidence type="ECO:0000313" key="3">
    <source>
        <dbReference type="Proteomes" id="UP001253595"/>
    </source>
</evidence>
<name>A0ABU1V3A6_9GAMM</name>
<keyword evidence="2" id="KW-0378">Hydrolase</keyword>
<accession>A0ABU1V3A6</accession>
<sequence length="241" mass="27113">MKPLLCIAHRGGPQFIQSTLPENSLAAITRALELGVYAVEIDIFQIEGELLVTHDRRLGRVVSGQGIITEQPLAYLREQRLENGEPIPTLQQVLELVGDRALLNIEIKGANSVPTLKRVLDEYVTSKQGNYEQYTISSFDHQQLFECLQQMPQIKRGVLIEGIPLDYAACCAPLNAYSFNTHLSFLTPELIQDAQKRGLKNWVYTVNHEDDWKAMMALGVDAVFTDKPDQLLAFQAQNKHP</sequence>
<dbReference type="Proteomes" id="UP001253595">
    <property type="component" value="Unassembled WGS sequence"/>
</dbReference>
<dbReference type="PANTHER" id="PTHR46211:SF1">
    <property type="entry name" value="GLYCEROPHOSPHODIESTER PHOSPHODIESTERASE, CYTOPLASMIC"/>
    <property type="match status" value="1"/>
</dbReference>
<dbReference type="Gene3D" id="3.20.20.190">
    <property type="entry name" value="Phosphatidylinositol (PI) phosphodiesterase"/>
    <property type="match status" value="1"/>
</dbReference>
<dbReference type="EMBL" id="JAVDVX010000008">
    <property type="protein sequence ID" value="MDR7091894.1"/>
    <property type="molecule type" value="Genomic_DNA"/>
</dbReference>